<keyword evidence="3" id="KW-1185">Reference proteome</keyword>
<evidence type="ECO:0000313" key="3">
    <source>
        <dbReference type="Proteomes" id="UP000007842"/>
    </source>
</evidence>
<keyword evidence="2" id="KW-0614">Plasmid</keyword>
<sequence>MHRHVTTLRTWTRGALADHAGPGPVGTDSSADAGGGLPRKLVRDCPGAGVKTAAATPTTR</sequence>
<dbReference type="EMBL" id="CP003229">
    <property type="protein sequence ID" value="AEW99751.1"/>
    <property type="molecule type" value="Genomic_DNA"/>
</dbReference>
<reference evidence="3" key="1">
    <citation type="submission" date="2011-12" db="EMBL/GenBank/DDBJ databases">
        <title>Complete genome sequence of Streptomyces cattleya strain DSM 46488.</title>
        <authorList>
            <person name="Ou H.-Y."/>
            <person name="Li P."/>
            <person name="Zhao C."/>
            <person name="O'Hagan D."/>
            <person name="Deng Z."/>
        </authorList>
    </citation>
    <scope>NUCLEOTIDE SEQUENCE [LARGE SCALE GENOMIC DNA]</scope>
    <source>
        <strain evidence="3">ATCC 35852 / DSM 46488 / JCM 4925 / NBRC 14057 / NRRL 8057</strain>
        <plasmid evidence="3">Plasmid pSCATT</plasmid>
    </source>
</reference>
<dbReference type="AlphaFoldDB" id="G8XH32"/>
<organism evidence="2 3">
    <name type="scientific">Streptantibioticus cattleyicolor (strain ATCC 35852 / DSM 46488 / JCM 4925 / NBRC 14057 / NRRL 8057)</name>
    <name type="common">Streptomyces cattleya</name>
    <dbReference type="NCBI Taxonomy" id="1003195"/>
    <lineage>
        <taxon>Bacteria</taxon>
        <taxon>Bacillati</taxon>
        <taxon>Actinomycetota</taxon>
        <taxon>Actinomycetes</taxon>
        <taxon>Kitasatosporales</taxon>
        <taxon>Streptomycetaceae</taxon>
        <taxon>Streptantibioticus</taxon>
    </lineage>
</organism>
<dbReference type="HOGENOM" id="CLU_2939677_0_0_11"/>
<evidence type="ECO:0000256" key="1">
    <source>
        <dbReference type="SAM" id="MobiDB-lite"/>
    </source>
</evidence>
<gene>
    <name evidence="2" type="ordered locus">SCATT_p15580</name>
</gene>
<proteinExistence type="predicted"/>
<feature type="region of interest" description="Disordered" evidence="1">
    <location>
        <begin position="1"/>
        <end position="60"/>
    </location>
</feature>
<accession>G8XH32</accession>
<name>G8XH32_STREN</name>
<evidence type="ECO:0000313" key="2">
    <source>
        <dbReference type="EMBL" id="AEW99751.1"/>
    </source>
</evidence>
<protein>
    <submittedName>
        <fullName evidence="2">Uncharacterized protein</fullName>
    </submittedName>
</protein>
<geneLocation type="plasmid" evidence="2 3">
    <name>pSCATT</name>
</geneLocation>
<dbReference type="KEGG" id="scy:SCATT_p15580"/>
<dbReference type="Proteomes" id="UP000007842">
    <property type="component" value="Plasmid pSCATT"/>
</dbReference>